<dbReference type="Pfam" id="PF13486">
    <property type="entry name" value="Dehalogenase"/>
    <property type="match status" value="1"/>
</dbReference>
<accession>A0A2P5P7Q3</accession>
<evidence type="ECO:0000256" key="5">
    <source>
        <dbReference type="ARBA" id="ARBA00022729"/>
    </source>
</evidence>
<evidence type="ECO:0000256" key="7">
    <source>
        <dbReference type="ARBA" id="ARBA00023004"/>
    </source>
</evidence>
<dbReference type="PROSITE" id="PS51379">
    <property type="entry name" value="4FE4S_FER_2"/>
    <property type="match status" value="1"/>
</dbReference>
<gene>
    <name evidence="11" type="ORF">JP09_005870</name>
</gene>
<comment type="caution">
    <text evidence="11">The sequence shown here is derived from an EMBL/GenBank/DDBJ whole genome shotgun (WGS) entry which is preliminary data.</text>
</comment>
<name>A0A2P5P7Q3_9CHLR</name>
<comment type="subcellular location">
    <subcellularLocation>
        <location evidence="1">Cell membrane</location>
    </subcellularLocation>
</comment>
<keyword evidence="9" id="KW-0472">Membrane</keyword>
<evidence type="ECO:0000256" key="1">
    <source>
        <dbReference type="ARBA" id="ARBA00004236"/>
    </source>
</evidence>
<evidence type="ECO:0000256" key="3">
    <source>
        <dbReference type="ARBA" id="ARBA00022485"/>
    </source>
</evidence>
<evidence type="ECO:0000313" key="12">
    <source>
        <dbReference type="Proteomes" id="UP000235653"/>
    </source>
</evidence>
<dbReference type="OrthoDB" id="158300at2"/>
<evidence type="ECO:0000256" key="4">
    <source>
        <dbReference type="ARBA" id="ARBA00022723"/>
    </source>
</evidence>
<dbReference type="GO" id="GO:0051539">
    <property type="term" value="F:4 iron, 4 sulfur cluster binding"/>
    <property type="evidence" value="ECO:0007669"/>
    <property type="project" value="UniProtKB-KW"/>
</dbReference>
<evidence type="ECO:0000256" key="8">
    <source>
        <dbReference type="ARBA" id="ARBA00023014"/>
    </source>
</evidence>
<evidence type="ECO:0000256" key="9">
    <source>
        <dbReference type="ARBA" id="ARBA00023136"/>
    </source>
</evidence>
<keyword evidence="8" id="KW-0411">Iron-sulfur</keyword>
<keyword evidence="12" id="KW-1185">Reference proteome</keyword>
<dbReference type="PROSITE" id="PS00198">
    <property type="entry name" value="4FE4S_FER_1"/>
    <property type="match status" value="1"/>
</dbReference>
<evidence type="ECO:0000256" key="6">
    <source>
        <dbReference type="ARBA" id="ARBA00022737"/>
    </source>
</evidence>
<dbReference type="EMBL" id="JQAN02000009">
    <property type="protein sequence ID" value="PPD58316.1"/>
    <property type="molecule type" value="Genomic_DNA"/>
</dbReference>
<dbReference type="Proteomes" id="UP000235653">
    <property type="component" value="Unassembled WGS sequence"/>
</dbReference>
<dbReference type="NCBIfam" id="TIGR01409">
    <property type="entry name" value="TAT_signal_seq"/>
    <property type="match status" value="1"/>
</dbReference>
<dbReference type="GO" id="GO:0005886">
    <property type="term" value="C:plasma membrane"/>
    <property type="evidence" value="ECO:0007669"/>
    <property type="project" value="UniProtKB-SubCell"/>
</dbReference>
<dbReference type="InterPro" id="IPR017900">
    <property type="entry name" value="4Fe4S_Fe_S_CS"/>
</dbReference>
<dbReference type="InterPro" id="IPR006311">
    <property type="entry name" value="TAT_signal"/>
</dbReference>
<dbReference type="PROSITE" id="PS51318">
    <property type="entry name" value="TAT"/>
    <property type="match status" value="1"/>
</dbReference>
<keyword evidence="7" id="KW-0408">Iron</keyword>
<dbReference type="PANTHER" id="PTHR42827">
    <property type="entry name" value="IRON-SULFUR CLUSTER-BINDING PROTEIN-RELATED"/>
    <property type="match status" value="1"/>
</dbReference>
<keyword evidence="3" id="KW-0004">4Fe-4S</keyword>
<proteinExistence type="predicted"/>
<dbReference type="Pfam" id="PF13484">
    <property type="entry name" value="Fer4_16"/>
    <property type="match status" value="1"/>
</dbReference>
<dbReference type="InterPro" id="IPR019546">
    <property type="entry name" value="TAT_signal_bac_arc"/>
</dbReference>
<dbReference type="RefSeq" id="WP_102331321.1">
    <property type="nucleotide sequence ID" value="NZ_CP058566.2"/>
</dbReference>
<dbReference type="PANTHER" id="PTHR42827:SF1">
    <property type="entry name" value="IRON-SULFUR CLUSTER-BINDING PROTEIN"/>
    <property type="match status" value="1"/>
</dbReference>
<keyword evidence="2" id="KW-1003">Cell membrane</keyword>
<dbReference type="AlphaFoldDB" id="A0A2P5P7Q3"/>
<dbReference type="InterPro" id="IPR012832">
    <property type="entry name" value="RDH"/>
</dbReference>
<evidence type="ECO:0000313" key="11">
    <source>
        <dbReference type="EMBL" id="PPD58316.1"/>
    </source>
</evidence>
<reference evidence="11 12" key="1">
    <citation type="journal article" date="2017" name="ISME J.">
        <title>Grape pomace compost harbors organohalide-respiring Dehalogenimonas species with novel reductive dehalogenase genes.</title>
        <authorList>
            <person name="Yang Y."/>
            <person name="Higgins S.A."/>
            <person name="Yan J."/>
            <person name="Simsir B."/>
            <person name="Chourey K."/>
            <person name="Iyer R."/>
            <person name="Hettich R.L."/>
            <person name="Baldwin B."/>
            <person name="Ogles D.M."/>
            <person name="Loffler F.E."/>
        </authorList>
    </citation>
    <scope>NUCLEOTIDE SEQUENCE [LARGE SCALE GENOMIC DNA]</scope>
    <source>
        <strain evidence="11 12">GP</strain>
    </source>
</reference>
<keyword evidence="6" id="KW-0677">Repeat</keyword>
<dbReference type="InterPro" id="IPR028894">
    <property type="entry name" value="RDH_dom"/>
</dbReference>
<dbReference type="NCBIfam" id="TIGR02486">
    <property type="entry name" value="RDH"/>
    <property type="match status" value="1"/>
</dbReference>
<sequence length="480" mass="53860">MVRAHSTLSRRDFMKAIGIATAGIGAAAAIQPKFHDLDELLSSGNIYKNPWFVTEVDEPTVEIDWQKMQRFQKGKYNNFASHLSKEEAAAIQAKTKADYQKNMTQNDVPGFTLRDNAMKLAGWGGVRWRMSQATLVKEMVEGWPLIPTPTVLGVPKWTGTPEEASIMLTQLLRYCGGSSVGFAEINETTKKMIWGQMPQAPNPDIVFEEAPKPTYDATAKKVIVPSSSRYAVVHTIRQSLDASARVGYLSDGGAGTAYDNCDITQWRLMCFLQVLGYTTIRQNIQGNGPIVGWGVMSGLGEQGRMQHLITPEWGPMIRQSTMNIVDIPIAPMKPVDFGSRKFCYTCKKCSDVCPSKALQGETEPSWEITQAYDLVKPELFNNPGLKTWYFNHHKCNRYWQESDTYCGMCQATCVFSKDALSTVHEMVKVTLAKTSLLNSFFIAADKSFGYGLRPEDKTEEWWTTPLPVNGIHYENDVFYR</sequence>
<evidence type="ECO:0000256" key="10">
    <source>
        <dbReference type="ARBA" id="ARBA00029374"/>
    </source>
</evidence>
<dbReference type="InterPro" id="IPR017896">
    <property type="entry name" value="4Fe4S_Fe-S-bd"/>
</dbReference>
<comment type="cofactor">
    <cofactor evidence="10">
        <name>corrinoid</name>
        <dbReference type="ChEBI" id="CHEBI:33913"/>
    </cofactor>
</comment>
<dbReference type="SUPFAM" id="SSF54862">
    <property type="entry name" value="4Fe-4S ferredoxins"/>
    <property type="match status" value="1"/>
</dbReference>
<protein>
    <submittedName>
        <fullName evidence="11">Reductive dehalogenase</fullName>
    </submittedName>
</protein>
<keyword evidence="5" id="KW-0732">Signal</keyword>
<evidence type="ECO:0000256" key="2">
    <source>
        <dbReference type="ARBA" id="ARBA00022475"/>
    </source>
</evidence>
<keyword evidence="4" id="KW-0479">Metal-binding</keyword>
<organism evidence="11 12">
    <name type="scientific">Dehalogenimonas etheniformans</name>
    <dbReference type="NCBI Taxonomy" id="1536648"/>
    <lineage>
        <taxon>Bacteria</taxon>
        <taxon>Bacillati</taxon>
        <taxon>Chloroflexota</taxon>
        <taxon>Dehalococcoidia</taxon>
        <taxon>Dehalococcoidales</taxon>
        <taxon>Dehalococcoidaceae</taxon>
        <taxon>Dehalogenimonas</taxon>
    </lineage>
</organism>
<dbReference type="Gene3D" id="3.30.70.20">
    <property type="match status" value="1"/>
</dbReference>
<dbReference type="GO" id="GO:0046872">
    <property type="term" value="F:metal ion binding"/>
    <property type="evidence" value="ECO:0007669"/>
    <property type="project" value="UniProtKB-KW"/>
</dbReference>